<evidence type="ECO:0000256" key="1">
    <source>
        <dbReference type="SAM" id="MobiDB-lite"/>
    </source>
</evidence>
<dbReference type="AlphaFoldDB" id="N6X604"/>
<evidence type="ECO:0000313" key="3">
    <source>
        <dbReference type="Proteomes" id="UP000013015"/>
    </source>
</evidence>
<evidence type="ECO:0000313" key="2">
    <source>
        <dbReference type="EMBL" id="ENO19121.1"/>
    </source>
</evidence>
<comment type="caution">
    <text evidence="2">The sequence shown here is derived from an EMBL/GenBank/DDBJ whole genome shotgun (WGS) entry which is preliminary data.</text>
</comment>
<reference evidence="2 3" key="1">
    <citation type="submission" date="2013-03" db="EMBL/GenBank/DDBJ databases">
        <title>Reference genome for the Human Microbiome Project.</title>
        <authorList>
            <person name="Aqrawi P."/>
            <person name="Ayvaz T."/>
            <person name="Bess C."/>
            <person name="Blankenburg K."/>
            <person name="Coyle M."/>
            <person name="Deng J."/>
            <person name="Forbes L."/>
            <person name="Fowler G."/>
            <person name="Francisco L."/>
            <person name="Fu Q."/>
            <person name="Gibbs R."/>
            <person name="Gross S."/>
            <person name="Gubbala S."/>
            <person name="Hale W."/>
            <person name="Hemphill L."/>
            <person name="Highlander S."/>
            <person name="Hirani K."/>
            <person name="Jackson L."/>
            <person name="Jakkamsetti A."/>
            <person name="Javaid M."/>
            <person name="Jayaseelan J.C."/>
            <person name="Jiang H."/>
            <person name="Joshi V."/>
            <person name="Korchina V."/>
            <person name="Kovar C."/>
            <person name="Lara F."/>
            <person name="Lee S."/>
            <person name="Liu Y."/>
            <person name="Mata R."/>
            <person name="Mathew T."/>
            <person name="Munidasa M."/>
            <person name="Muzny D."/>
            <person name="Nazareth L."/>
            <person name="Ngo R."/>
            <person name="Nguyen L."/>
            <person name="Nguyen N."/>
            <person name="Okwuonu G."/>
            <person name="Ongeri F."/>
            <person name="Palculict T."/>
            <person name="Patil S."/>
            <person name="Petrosino J."/>
            <person name="Pham C."/>
            <person name="Pham P."/>
            <person name="Pu L.-L."/>
            <person name="Qin X."/>
            <person name="Qu J."/>
            <person name="Reid J."/>
            <person name="Ross M."/>
            <person name="Ruth R."/>
            <person name="Saada N."/>
            <person name="San Lucas F."/>
            <person name="Santibanez J."/>
            <person name="Shang Y."/>
            <person name="Simmons D."/>
            <person name="Song X.-Z."/>
            <person name="Tang L.-Y."/>
            <person name="Thornton R."/>
            <person name="Warren J."/>
            <person name="Weissenberger G."/>
            <person name="Wilczek-Boney K."/>
            <person name="Worley K."/>
            <person name="Youmans B."/>
            <person name="Zhang J."/>
            <person name="Zhang L."/>
            <person name="Zhao Z."/>
            <person name="Zhou C."/>
            <person name="Zhu D."/>
            <person name="Zhu Y."/>
        </authorList>
    </citation>
    <scope>NUCLEOTIDE SEQUENCE [LARGE SCALE GENOMIC DNA]</scope>
    <source>
        <strain evidence="2 3">F0333</strain>
    </source>
</reference>
<dbReference type="STRING" id="888050.HMPREF9004_0040"/>
<dbReference type="HOGENOM" id="CLU_2033077_0_0_11"/>
<dbReference type="PATRIC" id="fig|888050.3.peg.39"/>
<keyword evidence="3" id="KW-1185">Reference proteome</keyword>
<protein>
    <submittedName>
        <fullName evidence="2">Uncharacterized protein</fullName>
    </submittedName>
</protein>
<sequence length="121" mass="13236">MLVCHSFLPGSFPGSRDAKADSIPARCTKAHRPGLVRLLGTSRTLTAFSLTAKRICPVRKSGFAPLSPCSSDLCPPKDQALTFKAELRPQFVQLHQQKSANLPNKNQPTYPMNTGFSLQLQ</sequence>
<dbReference type="Proteomes" id="UP000013015">
    <property type="component" value="Unassembled WGS sequence"/>
</dbReference>
<gene>
    <name evidence="2" type="ORF">HMPREF9004_0040</name>
</gene>
<proteinExistence type="predicted"/>
<accession>N6X604</accession>
<feature type="region of interest" description="Disordered" evidence="1">
    <location>
        <begin position="99"/>
        <end position="121"/>
    </location>
</feature>
<dbReference type="EMBL" id="AQHZ01000001">
    <property type="protein sequence ID" value="ENO19121.1"/>
    <property type="molecule type" value="Genomic_DNA"/>
</dbReference>
<organism evidence="2 3">
    <name type="scientific">Schaalia cardiffensis F0333</name>
    <dbReference type="NCBI Taxonomy" id="888050"/>
    <lineage>
        <taxon>Bacteria</taxon>
        <taxon>Bacillati</taxon>
        <taxon>Actinomycetota</taxon>
        <taxon>Actinomycetes</taxon>
        <taxon>Actinomycetales</taxon>
        <taxon>Actinomycetaceae</taxon>
        <taxon>Schaalia</taxon>
    </lineage>
</organism>
<name>N6X604_9ACTO</name>